<dbReference type="InterPro" id="IPR036138">
    <property type="entry name" value="PBP_dimer_sf"/>
</dbReference>
<evidence type="ECO:0000259" key="14">
    <source>
        <dbReference type="Pfam" id="PF00905"/>
    </source>
</evidence>
<dbReference type="Pfam" id="PF00905">
    <property type="entry name" value="Transpeptidase"/>
    <property type="match status" value="1"/>
</dbReference>
<comment type="subcellular location">
    <subcellularLocation>
        <location evidence="2">Cell membrane</location>
    </subcellularLocation>
    <subcellularLocation>
        <location evidence="1">Membrane</location>
        <topology evidence="1">Single-pass membrane protein</topology>
    </subcellularLocation>
</comment>
<dbReference type="GO" id="GO:0005886">
    <property type="term" value="C:plasma membrane"/>
    <property type="evidence" value="ECO:0007669"/>
    <property type="project" value="UniProtKB-SubCell"/>
</dbReference>
<reference evidence="17" key="1">
    <citation type="submission" date="2017-09" db="EMBL/GenBank/DDBJ databases">
        <title>Depth-based differentiation of microbial function through sediment-hosted aquifers and enrichment of novel symbionts in the deep terrestrial subsurface.</title>
        <authorList>
            <person name="Probst A.J."/>
            <person name="Ladd B."/>
            <person name="Jarett J.K."/>
            <person name="Geller-Mcgrath D.E."/>
            <person name="Sieber C.M.K."/>
            <person name="Emerson J.B."/>
            <person name="Anantharaman K."/>
            <person name="Thomas B.C."/>
            <person name="Malmstrom R."/>
            <person name="Stieglmeier M."/>
            <person name="Klingl A."/>
            <person name="Woyke T."/>
            <person name="Ryan C.M."/>
            <person name="Banfield J.F."/>
        </authorList>
    </citation>
    <scope>NUCLEOTIDE SEQUENCE [LARGE SCALE GENOMIC DNA]</scope>
</reference>
<keyword evidence="7" id="KW-0378">Hydrolase</keyword>
<evidence type="ECO:0000256" key="7">
    <source>
        <dbReference type="ARBA" id="ARBA00022801"/>
    </source>
</evidence>
<evidence type="ECO:0000256" key="4">
    <source>
        <dbReference type="ARBA" id="ARBA00022519"/>
    </source>
</evidence>
<evidence type="ECO:0000256" key="2">
    <source>
        <dbReference type="ARBA" id="ARBA00004236"/>
    </source>
</evidence>
<keyword evidence="12" id="KW-0961">Cell wall biogenesis/degradation</keyword>
<dbReference type="GO" id="GO:0008360">
    <property type="term" value="P:regulation of cell shape"/>
    <property type="evidence" value="ECO:0007669"/>
    <property type="project" value="UniProtKB-KW"/>
</dbReference>
<evidence type="ECO:0000256" key="3">
    <source>
        <dbReference type="ARBA" id="ARBA00022475"/>
    </source>
</evidence>
<comment type="caution">
    <text evidence="16">The sequence shown here is derived from an EMBL/GenBank/DDBJ whole genome shotgun (WGS) entry which is preliminary data.</text>
</comment>
<proteinExistence type="predicted"/>
<evidence type="ECO:0000256" key="8">
    <source>
        <dbReference type="ARBA" id="ARBA00022960"/>
    </source>
</evidence>
<dbReference type="GO" id="GO:0008658">
    <property type="term" value="F:penicillin binding"/>
    <property type="evidence" value="ECO:0007669"/>
    <property type="project" value="InterPro"/>
</dbReference>
<dbReference type="GO" id="GO:0071555">
    <property type="term" value="P:cell wall organization"/>
    <property type="evidence" value="ECO:0007669"/>
    <property type="project" value="UniProtKB-KW"/>
</dbReference>
<keyword evidence="5" id="KW-0645">Protease</keyword>
<dbReference type="Gene3D" id="3.40.710.10">
    <property type="entry name" value="DD-peptidase/beta-lactamase superfamily"/>
    <property type="match status" value="1"/>
</dbReference>
<dbReference type="NCBIfam" id="TIGR03423">
    <property type="entry name" value="pbp2_mrdA"/>
    <property type="match status" value="1"/>
</dbReference>
<feature type="transmembrane region" description="Helical" evidence="13">
    <location>
        <begin position="32"/>
        <end position="53"/>
    </location>
</feature>
<dbReference type="InterPro" id="IPR012338">
    <property type="entry name" value="Beta-lactam/transpept-like"/>
</dbReference>
<dbReference type="Pfam" id="PF03717">
    <property type="entry name" value="PBP_dimer"/>
    <property type="match status" value="1"/>
</dbReference>
<accession>A0A2M6WHW2</accession>
<evidence type="ECO:0000313" key="17">
    <source>
        <dbReference type="Proteomes" id="UP000228635"/>
    </source>
</evidence>
<dbReference type="GO" id="GO:0006508">
    <property type="term" value="P:proteolysis"/>
    <property type="evidence" value="ECO:0007669"/>
    <property type="project" value="UniProtKB-KW"/>
</dbReference>
<dbReference type="GO" id="GO:0071972">
    <property type="term" value="F:peptidoglycan L,D-transpeptidase activity"/>
    <property type="evidence" value="ECO:0007669"/>
    <property type="project" value="TreeGrafter"/>
</dbReference>
<keyword evidence="6 13" id="KW-0812">Transmembrane</keyword>
<evidence type="ECO:0000256" key="11">
    <source>
        <dbReference type="ARBA" id="ARBA00023136"/>
    </source>
</evidence>
<gene>
    <name evidence="16" type="primary">mrdA</name>
    <name evidence="16" type="ORF">COU08_02695</name>
</gene>
<evidence type="ECO:0000256" key="9">
    <source>
        <dbReference type="ARBA" id="ARBA00022984"/>
    </source>
</evidence>
<keyword evidence="3" id="KW-1003">Cell membrane</keyword>
<dbReference type="EMBL" id="PFBA01000024">
    <property type="protein sequence ID" value="PIT92389.1"/>
    <property type="molecule type" value="Genomic_DNA"/>
</dbReference>
<dbReference type="InterPro" id="IPR005311">
    <property type="entry name" value="PBP_dimer"/>
</dbReference>
<keyword evidence="8" id="KW-0133">Cell shape</keyword>
<evidence type="ECO:0000256" key="6">
    <source>
        <dbReference type="ARBA" id="ARBA00022692"/>
    </source>
</evidence>
<organism evidence="16 17">
    <name type="scientific">Candidatus Harrisonbacteria bacterium CG10_big_fil_rev_8_21_14_0_10_42_17</name>
    <dbReference type="NCBI Taxonomy" id="1974584"/>
    <lineage>
        <taxon>Bacteria</taxon>
        <taxon>Candidatus Harrisoniibacteriota</taxon>
    </lineage>
</organism>
<dbReference type="PANTHER" id="PTHR30627">
    <property type="entry name" value="PEPTIDOGLYCAN D,D-TRANSPEPTIDASE"/>
    <property type="match status" value="1"/>
</dbReference>
<protein>
    <submittedName>
        <fullName evidence="16">Penicillin-binding protein 2</fullName>
    </submittedName>
</protein>
<dbReference type="InterPro" id="IPR017790">
    <property type="entry name" value="Penicillin-binding_protein_2"/>
</dbReference>
<dbReference type="SUPFAM" id="SSF56601">
    <property type="entry name" value="beta-lactamase/transpeptidase-like"/>
    <property type="match status" value="1"/>
</dbReference>
<evidence type="ECO:0000259" key="15">
    <source>
        <dbReference type="Pfam" id="PF03717"/>
    </source>
</evidence>
<evidence type="ECO:0000256" key="1">
    <source>
        <dbReference type="ARBA" id="ARBA00004167"/>
    </source>
</evidence>
<keyword evidence="10 13" id="KW-1133">Transmembrane helix</keyword>
<evidence type="ECO:0000256" key="13">
    <source>
        <dbReference type="SAM" id="Phobius"/>
    </source>
</evidence>
<dbReference type="InterPro" id="IPR050515">
    <property type="entry name" value="Beta-lactam/transpept"/>
</dbReference>
<dbReference type="GO" id="GO:0009002">
    <property type="term" value="F:serine-type D-Ala-D-Ala carboxypeptidase activity"/>
    <property type="evidence" value="ECO:0007669"/>
    <property type="project" value="InterPro"/>
</dbReference>
<evidence type="ECO:0000313" key="16">
    <source>
        <dbReference type="EMBL" id="PIT92389.1"/>
    </source>
</evidence>
<feature type="domain" description="Penicillin-binding protein dimerisation" evidence="15">
    <location>
        <begin position="76"/>
        <end position="234"/>
    </location>
</feature>
<evidence type="ECO:0000256" key="10">
    <source>
        <dbReference type="ARBA" id="ARBA00022989"/>
    </source>
</evidence>
<dbReference type="GO" id="GO:0009252">
    <property type="term" value="P:peptidoglycan biosynthetic process"/>
    <property type="evidence" value="ECO:0007669"/>
    <property type="project" value="UniProtKB-KW"/>
</dbReference>
<dbReference type="SUPFAM" id="SSF56519">
    <property type="entry name" value="Penicillin binding protein dimerisation domain"/>
    <property type="match status" value="1"/>
</dbReference>
<sequence length="621" mass="68771">MKKHSHIPFEELAFDAVGEQEETIESPASRGLFILLGSITVVVGFLIMGRVGFLSVTRGEQYSNRANANVYKEIISPARRGAIVDRYEMVLAESKSSFSVFLNVADILKQPGSFEKIIQTLAETLNVEVEEIRSAALAINLEKENTIAVVRNLTSDEVIKVKGLALEGVEVHDDFIREYKDAKAFAHVVGYTGVGEDNSIEGKTGLEAYYDNILRGTDGKFIYYRDALGEVYEKKSFFEPVIGERLETTIDFDLQKYSYERLEQGLRTLGRTSGVAMALKPTTGEVLAMVNAPSFDSNIFVDRSRSAERGEVLTSENTPLFNRAISGAYEPGSTIKPLVALAALKEALIAPETKVYAKGTIEVQNPFFPEKPSIFKDWTNHGLVDLHAALARSSNIYFYGLGGGLTTEQSGTVPVQGLGIKKIKEYWQLFGLGKETGIDLFSENVGLLPDPEFKENRTSEPWRIGDTFNVSIGQGDLLVTPLQLINFFASIANNGIGYRPTVTQQEEHEVLYDYSSWKYELGEVQQGLIDAVKKPYGTAYRLSDLPMSVAGKTGSAQISNNTKINAFFLGYAPVENPEIVLLILVENAREGSINTLPIAKDILGWYYENRIAHKKVIEEEK</sequence>
<keyword evidence="9" id="KW-0573">Peptidoglycan synthesis</keyword>
<name>A0A2M6WHW2_9BACT</name>
<dbReference type="Proteomes" id="UP000228635">
    <property type="component" value="Unassembled WGS sequence"/>
</dbReference>
<keyword evidence="11 13" id="KW-0472">Membrane</keyword>
<evidence type="ECO:0000256" key="5">
    <source>
        <dbReference type="ARBA" id="ARBA00022670"/>
    </source>
</evidence>
<dbReference type="InterPro" id="IPR001460">
    <property type="entry name" value="PCN-bd_Tpept"/>
</dbReference>
<dbReference type="PANTHER" id="PTHR30627:SF2">
    <property type="entry name" value="PEPTIDOGLYCAN D,D-TRANSPEPTIDASE MRDA"/>
    <property type="match status" value="1"/>
</dbReference>
<evidence type="ECO:0000256" key="12">
    <source>
        <dbReference type="ARBA" id="ARBA00023316"/>
    </source>
</evidence>
<feature type="domain" description="Penicillin-binding protein transpeptidase" evidence="14">
    <location>
        <begin position="274"/>
        <end position="603"/>
    </location>
</feature>
<dbReference type="AlphaFoldDB" id="A0A2M6WHW2"/>
<keyword evidence="4" id="KW-0997">Cell inner membrane</keyword>
<dbReference type="Gene3D" id="3.90.1310.10">
    <property type="entry name" value="Penicillin-binding protein 2a (Domain 2)"/>
    <property type="match status" value="1"/>
</dbReference>